<name>G0U2Y1_TRYVY</name>
<dbReference type="EMBL" id="HE573025">
    <property type="protein sequence ID" value="CCC50635.1"/>
    <property type="molecule type" value="Genomic_DNA"/>
</dbReference>
<organism evidence="1">
    <name type="scientific">Trypanosoma vivax (strain Y486)</name>
    <dbReference type="NCBI Taxonomy" id="1055687"/>
    <lineage>
        <taxon>Eukaryota</taxon>
        <taxon>Discoba</taxon>
        <taxon>Euglenozoa</taxon>
        <taxon>Kinetoplastea</taxon>
        <taxon>Metakinetoplastina</taxon>
        <taxon>Trypanosomatida</taxon>
        <taxon>Trypanosomatidae</taxon>
        <taxon>Trypanosoma</taxon>
        <taxon>Duttonella</taxon>
    </lineage>
</organism>
<evidence type="ECO:0000313" key="1">
    <source>
        <dbReference type="EMBL" id="CCC50635.1"/>
    </source>
</evidence>
<dbReference type="VEuPathDB" id="TriTrypDB:TvY486_0904560"/>
<reference evidence="1" key="1">
    <citation type="journal article" date="2012" name="Proc. Natl. Acad. Sci. U.S.A.">
        <title>Antigenic diversity is generated by distinct evolutionary mechanisms in African trypanosome species.</title>
        <authorList>
            <person name="Jackson A.P."/>
            <person name="Berry A."/>
            <person name="Aslett M."/>
            <person name="Allison H.C."/>
            <person name="Burton P."/>
            <person name="Vavrova-Anderson J."/>
            <person name="Brown R."/>
            <person name="Browne H."/>
            <person name="Corton N."/>
            <person name="Hauser H."/>
            <person name="Gamble J."/>
            <person name="Gilderthorp R."/>
            <person name="Marcello L."/>
            <person name="McQuillan J."/>
            <person name="Otto T.D."/>
            <person name="Quail M.A."/>
            <person name="Sanders M.J."/>
            <person name="van Tonder A."/>
            <person name="Ginger M.L."/>
            <person name="Field M.C."/>
            <person name="Barry J.D."/>
            <person name="Hertz-Fowler C."/>
            <person name="Berriman M."/>
        </authorList>
    </citation>
    <scope>NUCLEOTIDE SEQUENCE</scope>
    <source>
        <strain evidence="1">Y486</strain>
    </source>
</reference>
<sequence>MSCQKGCMLLIYTVSTVVKIEMGRGPCDQLYIFANVHIPVLFVKACGNSMANHKVKANKQLTMMCVCTSKLADSVRLLSLRSHHRSAENEVVYHLASTVNVFFFCVCARAFVCVCARLCMCST</sequence>
<proteinExistence type="predicted"/>
<gene>
    <name evidence="1" type="ORF">TVY486_0904560</name>
</gene>
<protein>
    <submittedName>
        <fullName evidence="1">Uncharacterized protein</fullName>
    </submittedName>
</protein>
<accession>G0U2Y1</accession>
<dbReference type="AlphaFoldDB" id="G0U2Y1"/>